<dbReference type="SMART" id="SM00530">
    <property type="entry name" value="HTH_XRE"/>
    <property type="match status" value="1"/>
</dbReference>
<dbReference type="AlphaFoldDB" id="A0A0B4XRD5"/>
<accession>A0A0B4XRD5</accession>
<dbReference type="OrthoDB" id="129597at2"/>
<reference evidence="2 3" key="1">
    <citation type="journal article" date="2012" name="J. Bacteriol.">
        <title>Genome sequence of an alkane-degrading bacterium, Alcanivorax pacificus type strain W11-5, isolated from deep sea sediment.</title>
        <authorList>
            <person name="Lai Q."/>
            <person name="Shao Z."/>
        </authorList>
    </citation>
    <scope>NUCLEOTIDE SEQUENCE [LARGE SCALE GENOMIC DNA]</scope>
    <source>
        <strain evidence="2 3">W11-5</strain>
    </source>
</reference>
<proteinExistence type="predicted"/>
<dbReference type="SUPFAM" id="SSF47413">
    <property type="entry name" value="lambda repressor-like DNA-binding domains"/>
    <property type="match status" value="1"/>
</dbReference>
<dbReference type="GO" id="GO:0003677">
    <property type="term" value="F:DNA binding"/>
    <property type="evidence" value="ECO:0007669"/>
    <property type="project" value="UniProtKB-KW"/>
</dbReference>
<name>A0A0B4XRD5_9GAMM</name>
<dbReference type="STRING" id="391936.S7S_12780"/>
<keyword evidence="2" id="KW-0238">DNA-binding</keyword>
<dbReference type="RefSeq" id="WP_008740327.1">
    <property type="nucleotide sequence ID" value="NZ_CP004387.1"/>
</dbReference>
<evidence type="ECO:0000313" key="3">
    <source>
        <dbReference type="Proteomes" id="UP000006764"/>
    </source>
</evidence>
<dbReference type="KEGG" id="apac:S7S_12780"/>
<protein>
    <submittedName>
        <fullName evidence="2">DNA-binding protein</fullName>
    </submittedName>
</protein>
<sequence length="109" mass="12032">MNAHSDVQVINGPDGRPAFVVIPYRDYVSTHTREDLIPHEVSGYVLVYALSPAAAWRRHLGLTQAEVAERIGITQVAYAQQEKAKRPRAETRAKIASALGIPPDMLDIN</sequence>
<dbReference type="PROSITE" id="PS50943">
    <property type="entry name" value="HTH_CROC1"/>
    <property type="match status" value="1"/>
</dbReference>
<dbReference type="InterPro" id="IPR010982">
    <property type="entry name" value="Lambda_DNA-bd_dom_sf"/>
</dbReference>
<feature type="domain" description="HTH cro/C1-type" evidence="1">
    <location>
        <begin position="55"/>
        <end position="106"/>
    </location>
</feature>
<dbReference type="HOGENOM" id="CLU_136757_0_1_6"/>
<evidence type="ECO:0000259" key="1">
    <source>
        <dbReference type="PROSITE" id="PS50943"/>
    </source>
</evidence>
<organism evidence="2 3">
    <name type="scientific">Isoalcanivorax pacificus W11-5</name>
    <dbReference type="NCBI Taxonomy" id="391936"/>
    <lineage>
        <taxon>Bacteria</taxon>
        <taxon>Pseudomonadati</taxon>
        <taxon>Pseudomonadota</taxon>
        <taxon>Gammaproteobacteria</taxon>
        <taxon>Oceanospirillales</taxon>
        <taxon>Alcanivoracaceae</taxon>
        <taxon>Isoalcanivorax</taxon>
    </lineage>
</organism>
<dbReference type="Pfam" id="PF01381">
    <property type="entry name" value="HTH_3"/>
    <property type="match status" value="1"/>
</dbReference>
<dbReference type="EMBL" id="CP004387">
    <property type="protein sequence ID" value="AJD48968.1"/>
    <property type="molecule type" value="Genomic_DNA"/>
</dbReference>
<keyword evidence="3" id="KW-1185">Reference proteome</keyword>
<dbReference type="Gene3D" id="1.10.260.40">
    <property type="entry name" value="lambda repressor-like DNA-binding domains"/>
    <property type="match status" value="1"/>
</dbReference>
<evidence type="ECO:0000313" key="2">
    <source>
        <dbReference type="EMBL" id="AJD48968.1"/>
    </source>
</evidence>
<dbReference type="Proteomes" id="UP000006764">
    <property type="component" value="Chromosome"/>
</dbReference>
<dbReference type="CDD" id="cd00093">
    <property type="entry name" value="HTH_XRE"/>
    <property type="match status" value="1"/>
</dbReference>
<dbReference type="InterPro" id="IPR001387">
    <property type="entry name" value="Cro/C1-type_HTH"/>
</dbReference>
<gene>
    <name evidence="2" type="ORF">S7S_12780</name>
</gene>